<accession>A0A1N6HWG1</accession>
<evidence type="ECO:0000256" key="1">
    <source>
        <dbReference type="SAM" id="Phobius"/>
    </source>
</evidence>
<dbReference type="Proteomes" id="UP000185062">
    <property type="component" value="Unassembled WGS sequence"/>
</dbReference>
<feature type="transmembrane region" description="Helical" evidence="1">
    <location>
        <begin position="45"/>
        <end position="69"/>
    </location>
</feature>
<reference evidence="2 3" key="1">
    <citation type="submission" date="2016-12" db="EMBL/GenBank/DDBJ databases">
        <authorList>
            <person name="Song W.-J."/>
            <person name="Kurnit D.M."/>
        </authorList>
    </citation>
    <scope>NUCLEOTIDE SEQUENCE [LARGE SCALE GENOMIC DNA]</scope>
    <source>
        <strain evidence="2 3">ATCC 49181</strain>
    </source>
</reference>
<dbReference type="SUPFAM" id="SSF103473">
    <property type="entry name" value="MFS general substrate transporter"/>
    <property type="match status" value="1"/>
</dbReference>
<name>A0A1N6HWG1_9PROT</name>
<evidence type="ECO:0000313" key="2">
    <source>
        <dbReference type="EMBL" id="SIO24060.1"/>
    </source>
</evidence>
<dbReference type="AlphaFoldDB" id="A0A1N6HWG1"/>
<dbReference type="Gene3D" id="1.20.1250.20">
    <property type="entry name" value="MFS general substrate transporter like domains"/>
    <property type="match status" value="1"/>
</dbReference>
<organism evidence="2 3">
    <name type="scientific">Nitrosomonas cryotolerans ATCC 49181</name>
    <dbReference type="NCBI Taxonomy" id="1131553"/>
    <lineage>
        <taxon>Bacteria</taxon>
        <taxon>Pseudomonadati</taxon>
        <taxon>Pseudomonadota</taxon>
        <taxon>Betaproteobacteria</taxon>
        <taxon>Nitrosomonadales</taxon>
        <taxon>Nitrosomonadaceae</taxon>
        <taxon>Nitrosomonas</taxon>
    </lineage>
</organism>
<dbReference type="InterPro" id="IPR036259">
    <property type="entry name" value="MFS_trans_sf"/>
</dbReference>
<gene>
    <name evidence="2" type="ORF">SAMN02743940_1401</name>
</gene>
<keyword evidence="1" id="KW-0812">Transmembrane</keyword>
<keyword evidence="1" id="KW-0472">Membrane</keyword>
<proteinExistence type="predicted"/>
<dbReference type="PANTHER" id="PTHR23518:SF2">
    <property type="entry name" value="MAJOR FACILITATOR SUPERFAMILY TRANSPORTER"/>
    <property type="match status" value="1"/>
</dbReference>
<protein>
    <submittedName>
        <fullName evidence="2">Uncharacterized protein</fullName>
    </submittedName>
</protein>
<dbReference type="PANTHER" id="PTHR23518">
    <property type="entry name" value="C-METHYLTRANSFERASE"/>
    <property type="match status" value="1"/>
</dbReference>
<dbReference type="EMBL" id="FSRO01000001">
    <property type="protein sequence ID" value="SIO24060.1"/>
    <property type="molecule type" value="Genomic_DNA"/>
</dbReference>
<dbReference type="STRING" id="44575.SAMN05216419_10641"/>
<sequence length="100" mass="11073">MDKLEQNHEANSAERKTLPRTVIILSFVSFFNDFASDIVVPLIPILLATVLAAGPVVLGLVEGVADALASFLKLWSGRRSDLMYGRRTDCSRLYSETFAR</sequence>
<keyword evidence="3" id="KW-1185">Reference proteome</keyword>
<keyword evidence="1" id="KW-1133">Transmembrane helix</keyword>
<evidence type="ECO:0000313" key="3">
    <source>
        <dbReference type="Proteomes" id="UP000185062"/>
    </source>
</evidence>